<accession>A0A556MNG5</accession>
<name>A0A556MNG5_9FLAO</name>
<organism evidence="1 2">
    <name type="scientific">Fluviicola chungangensis</name>
    <dbReference type="NCBI Taxonomy" id="2597671"/>
    <lineage>
        <taxon>Bacteria</taxon>
        <taxon>Pseudomonadati</taxon>
        <taxon>Bacteroidota</taxon>
        <taxon>Flavobacteriia</taxon>
        <taxon>Flavobacteriales</taxon>
        <taxon>Crocinitomicaceae</taxon>
        <taxon>Fluviicola</taxon>
    </lineage>
</organism>
<dbReference type="EMBL" id="VLPL01000007">
    <property type="protein sequence ID" value="TSJ41511.1"/>
    <property type="molecule type" value="Genomic_DNA"/>
</dbReference>
<evidence type="ECO:0000313" key="2">
    <source>
        <dbReference type="Proteomes" id="UP000316008"/>
    </source>
</evidence>
<gene>
    <name evidence="1" type="ORF">FO442_13685</name>
</gene>
<keyword evidence="2" id="KW-1185">Reference proteome</keyword>
<evidence type="ECO:0000313" key="1">
    <source>
        <dbReference type="EMBL" id="TSJ41511.1"/>
    </source>
</evidence>
<proteinExistence type="predicted"/>
<sequence>MKRMLQMGMIVVVLMGTIGIPFYQHTCLHENRVLKSVFVPSNMCSEEHHQKMEKPDCCAAKQVRSTPSHGETVSDNCCLDEVSNWQFSFFFFQSVHPIFAEVLEEVSILSFFSHFETVRATEDTELFSGSDPPALTSLQRLTHLCIWRL</sequence>
<dbReference type="RefSeq" id="WP_144333772.1">
    <property type="nucleotide sequence ID" value="NZ_VLPL01000007.1"/>
</dbReference>
<reference evidence="1 2" key="1">
    <citation type="submission" date="2019-07" db="EMBL/GenBank/DDBJ databases">
        <authorList>
            <person name="Huq M.A."/>
        </authorList>
    </citation>
    <scope>NUCLEOTIDE SEQUENCE [LARGE SCALE GENOMIC DNA]</scope>
    <source>
        <strain evidence="1 2">MAH-3</strain>
    </source>
</reference>
<dbReference type="OrthoDB" id="9553480at2"/>
<comment type="caution">
    <text evidence="1">The sequence shown here is derived from an EMBL/GenBank/DDBJ whole genome shotgun (WGS) entry which is preliminary data.</text>
</comment>
<dbReference type="Proteomes" id="UP000316008">
    <property type="component" value="Unassembled WGS sequence"/>
</dbReference>
<protein>
    <submittedName>
        <fullName evidence="1">Uncharacterized protein</fullName>
    </submittedName>
</protein>
<dbReference type="AlphaFoldDB" id="A0A556MNG5"/>